<feature type="chain" id="PRO_5046823131" evidence="1">
    <location>
        <begin position="24"/>
        <end position="348"/>
    </location>
</feature>
<dbReference type="Pfam" id="PF19573">
    <property type="entry name" value="DUF6089"/>
    <property type="match status" value="1"/>
</dbReference>
<evidence type="ECO:0000313" key="3">
    <source>
        <dbReference type="EMBL" id="MDI9858747.1"/>
    </source>
</evidence>
<evidence type="ECO:0000256" key="1">
    <source>
        <dbReference type="SAM" id="SignalP"/>
    </source>
</evidence>
<dbReference type="EMBL" id="JASHIF010000004">
    <property type="protein sequence ID" value="MDI9858747.1"/>
    <property type="molecule type" value="Genomic_DNA"/>
</dbReference>
<dbReference type="RefSeq" id="WP_283343879.1">
    <property type="nucleotide sequence ID" value="NZ_JASHIF010000004.1"/>
</dbReference>
<reference evidence="3 4" key="1">
    <citation type="submission" date="2023-05" db="EMBL/GenBank/DDBJ databases">
        <title>Novel species of genus Flectobacillus isolated from stream in China.</title>
        <authorList>
            <person name="Lu H."/>
        </authorList>
    </citation>
    <scope>NUCLEOTIDE SEQUENCE [LARGE SCALE GENOMIC DNA]</scope>
    <source>
        <strain evidence="3 4">KCTC 42575</strain>
    </source>
</reference>
<sequence length="348" mass="38942">MKKNIALVFFLMLGVFGFHESNAQFKFSNLFGSKDQPKKRKTFEAYSSVSIGVGSSHYYGELSPYNRFLQSTINGVRWNASFNFTRQLSPQFGLRFGLTWARIFGDDNYMDGVSGFEANFMRNLHFRNDIKEFSIVGQYDFVRTAKGSARRAAVIPYIFGGVAVFAHDPMAKPDKTLFPDQSDWVRLQPLHTEGQGLPGYAQPYSLISVSAPLGIGVRYKLNHNFDLGLEIGYRFTMTDYLDDVGGFYADPADLGTQSALSVAMANRTLERTAAYSGKDRTNGVINYLTSIGVYNPGSGVDPFTYSSVPGFSDRTDARGNSKYKDSYMLTSVKLIYYIPTKIKCPPLR</sequence>
<keyword evidence="4" id="KW-1185">Reference proteome</keyword>
<comment type="caution">
    <text evidence="3">The sequence shown here is derived from an EMBL/GenBank/DDBJ whole genome shotgun (WGS) entry which is preliminary data.</text>
</comment>
<dbReference type="InterPro" id="IPR011250">
    <property type="entry name" value="OMP/PagP_B-barrel"/>
</dbReference>
<dbReference type="Proteomes" id="UP001236507">
    <property type="component" value="Unassembled WGS sequence"/>
</dbReference>
<organism evidence="3 4">
    <name type="scientific">Flectobacillus roseus</name>
    <dbReference type="NCBI Taxonomy" id="502259"/>
    <lineage>
        <taxon>Bacteria</taxon>
        <taxon>Pseudomonadati</taxon>
        <taxon>Bacteroidota</taxon>
        <taxon>Cytophagia</taxon>
        <taxon>Cytophagales</taxon>
        <taxon>Flectobacillaceae</taxon>
        <taxon>Flectobacillus</taxon>
    </lineage>
</organism>
<gene>
    <name evidence="3" type="ORF">QM524_05985</name>
</gene>
<name>A0ABT6Y5C2_9BACT</name>
<keyword evidence="1" id="KW-0732">Signal</keyword>
<evidence type="ECO:0000313" key="4">
    <source>
        <dbReference type="Proteomes" id="UP001236507"/>
    </source>
</evidence>
<evidence type="ECO:0000259" key="2">
    <source>
        <dbReference type="Pfam" id="PF19573"/>
    </source>
</evidence>
<dbReference type="InterPro" id="IPR045743">
    <property type="entry name" value="DUF6089"/>
</dbReference>
<feature type="domain" description="DUF6089" evidence="2">
    <location>
        <begin position="48"/>
        <end position="169"/>
    </location>
</feature>
<protein>
    <submittedName>
        <fullName evidence="3">DUF6089 family protein</fullName>
    </submittedName>
</protein>
<proteinExistence type="predicted"/>
<feature type="signal peptide" evidence="1">
    <location>
        <begin position="1"/>
        <end position="23"/>
    </location>
</feature>
<dbReference type="SUPFAM" id="SSF56925">
    <property type="entry name" value="OMPA-like"/>
    <property type="match status" value="1"/>
</dbReference>
<accession>A0ABT6Y5C2</accession>